<feature type="domain" description="Thioredoxin-like fold" evidence="1">
    <location>
        <begin position="61"/>
        <end position="159"/>
    </location>
</feature>
<reference evidence="2 3" key="1">
    <citation type="submission" date="2019-01" db="EMBL/GenBank/DDBJ databases">
        <title>Insights into ecological role of a new deltaproteobacterial order Candidatus Sinidesulfobacterales (Sva0485) by metagenomics and metatranscriptomics.</title>
        <authorList>
            <person name="Tan S."/>
            <person name="Liu J."/>
            <person name="Fang Y."/>
            <person name="Hedlund B."/>
            <person name="Lian Z.-H."/>
            <person name="Huang L.-Y."/>
            <person name="Li J.-T."/>
            <person name="Huang L.-N."/>
            <person name="Li W.-J."/>
            <person name="Jiang H.-C."/>
            <person name="Dong H.-L."/>
            <person name="Shu W.-S."/>
        </authorList>
    </citation>
    <scope>NUCLEOTIDE SEQUENCE [LARGE SCALE GENOMIC DNA]</scope>
    <source>
        <strain evidence="2">AP4</strain>
    </source>
</reference>
<dbReference type="InterPro" id="IPR036249">
    <property type="entry name" value="Thioredoxin-like_sf"/>
</dbReference>
<dbReference type="SUPFAM" id="SSF52833">
    <property type="entry name" value="Thioredoxin-like"/>
    <property type="match status" value="1"/>
</dbReference>
<dbReference type="Pfam" id="PF13098">
    <property type="entry name" value="Thioredoxin_2"/>
    <property type="match status" value="1"/>
</dbReference>
<protein>
    <submittedName>
        <fullName evidence="2">DUF255 domain-containing protein</fullName>
    </submittedName>
</protein>
<evidence type="ECO:0000313" key="3">
    <source>
        <dbReference type="Proteomes" id="UP000322454"/>
    </source>
</evidence>
<dbReference type="Gene3D" id="3.40.30.10">
    <property type="entry name" value="Glutaredoxin"/>
    <property type="match status" value="1"/>
</dbReference>
<dbReference type="AlphaFoldDB" id="A0A520XEW1"/>
<name>A0A520XEW1_9DELT</name>
<sequence length="185" mass="21720">MKKKYQNRWLVYSVLLLLLPAIFFLSASAFLSPVNAYAGGQNNSGTIKWESLTAAIKNNKLHKKVFLLHFYFPTCAYCIRMDKHVFSRKSVINYVNKHFHPVLIDIYGNKKILYFNGVYLTEKQLAAKLNITGVPTEIFYTPYYKKIFLLPGYWKKSDFMLVSRWIASGRYKIESLRKFSQNYNK</sequence>
<organism evidence="2 3">
    <name type="scientific">Candidatus Acidulodesulfobacterium acidiphilum</name>
    <dbReference type="NCBI Taxonomy" id="2597224"/>
    <lineage>
        <taxon>Bacteria</taxon>
        <taxon>Deltaproteobacteria</taxon>
        <taxon>Candidatus Acidulodesulfobacterales</taxon>
        <taxon>Candidatus Acidulodesulfobacterium</taxon>
    </lineage>
</organism>
<comment type="caution">
    <text evidence="2">The sequence shown here is derived from an EMBL/GenBank/DDBJ whole genome shotgun (WGS) entry which is preliminary data.</text>
</comment>
<dbReference type="Proteomes" id="UP000322454">
    <property type="component" value="Unassembled WGS sequence"/>
</dbReference>
<dbReference type="InterPro" id="IPR012336">
    <property type="entry name" value="Thioredoxin-like_fold"/>
</dbReference>
<evidence type="ECO:0000259" key="1">
    <source>
        <dbReference type="Pfam" id="PF13098"/>
    </source>
</evidence>
<gene>
    <name evidence="2" type="ORF">EVJ48_03310</name>
</gene>
<proteinExistence type="predicted"/>
<accession>A0A520XEW1</accession>
<dbReference type="EMBL" id="SHMQ01000006">
    <property type="protein sequence ID" value="RZV39727.1"/>
    <property type="molecule type" value="Genomic_DNA"/>
</dbReference>
<evidence type="ECO:0000313" key="2">
    <source>
        <dbReference type="EMBL" id="RZV39727.1"/>
    </source>
</evidence>